<reference evidence="6 7" key="1">
    <citation type="submission" date="2019-02" db="EMBL/GenBank/DDBJ databases">
        <title>Sequencing the genomes of 1000 actinobacteria strains.</title>
        <authorList>
            <person name="Klenk H.-P."/>
        </authorList>
    </citation>
    <scope>NUCLEOTIDE SEQUENCE [LARGE SCALE GENOMIC DNA]</scope>
    <source>
        <strain evidence="6 7">DSM 45779</strain>
    </source>
</reference>
<dbReference type="PANTHER" id="PTHR46796:SF2">
    <property type="entry name" value="TRANSCRIPTIONAL REGULATORY PROTEIN"/>
    <property type="match status" value="1"/>
</dbReference>
<dbReference type="PANTHER" id="PTHR46796">
    <property type="entry name" value="HTH-TYPE TRANSCRIPTIONAL ACTIVATOR RHAS-RELATED"/>
    <property type="match status" value="1"/>
</dbReference>
<dbReference type="SUPFAM" id="SSF46689">
    <property type="entry name" value="Homeodomain-like"/>
    <property type="match status" value="2"/>
</dbReference>
<accession>A0A4Q7UTN6</accession>
<organism evidence="6 7">
    <name type="scientific">Pseudonocardia sediminis</name>
    <dbReference type="NCBI Taxonomy" id="1397368"/>
    <lineage>
        <taxon>Bacteria</taxon>
        <taxon>Bacillati</taxon>
        <taxon>Actinomycetota</taxon>
        <taxon>Actinomycetes</taxon>
        <taxon>Pseudonocardiales</taxon>
        <taxon>Pseudonocardiaceae</taxon>
        <taxon>Pseudonocardia</taxon>
    </lineage>
</organism>
<evidence type="ECO:0000313" key="6">
    <source>
        <dbReference type="EMBL" id="RZT85066.1"/>
    </source>
</evidence>
<evidence type="ECO:0000256" key="1">
    <source>
        <dbReference type="ARBA" id="ARBA00023015"/>
    </source>
</evidence>
<name>A0A4Q7UTN6_PSEST</name>
<protein>
    <submittedName>
        <fullName evidence="6">AraC-like DNA-binding protein</fullName>
    </submittedName>
</protein>
<dbReference type="InterPro" id="IPR050204">
    <property type="entry name" value="AraC_XylS_family_regulators"/>
</dbReference>
<keyword evidence="3" id="KW-0804">Transcription</keyword>
<comment type="caution">
    <text evidence="6">The sequence shown here is derived from an EMBL/GenBank/DDBJ whole genome shotgun (WGS) entry which is preliminary data.</text>
</comment>
<keyword evidence="2 6" id="KW-0238">DNA-binding</keyword>
<dbReference type="PROSITE" id="PS01124">
    <property type="entry name" value="HTH_ARAC_FAMILY_2"/>
    <property type="match status" value="1"/>
</dbReference>
<keyword evidence="7" id="KW-1185">Reference proteome</keyword>
<evidence type="ECO:0000256" key="3">
    <source>
        <dbReference type="ARBA" id="ARBA00023163"/>
    </source>
</evidence>
<dbReference type="Pfam" id="PF12833">
    <property type="entry name" value="HTH_18"/>
    <property type="match status" value="1"/>
</dbReference>
<sequence>MPRGGAAVLYVPDMAAPRRPEPADRVTAWRPDVPGIAEVLHARFVRHAYPVLRDRLDTLHRALTDPDGALHAQSRFAFVAERLAGHLGGRPVAPAAPGPTLADRLRQLLDTRVRSGMTLDEAARVLHAHPTHLVRAFSREFGIPPHRYLDGRRVDLARRLLLDGASPADAAQAAGFYDQAHLTRRFARTLGVTPGRYAAGGRSAGGPAGGSATSGDRSGTSAAGRSTGKVIGGAEPSESRTRRRART</sequence>
<dbReference type="Proteomes" id="UP000291591">
    <property type="component" value="Unassembled WGS sequence"/>
</dbReference>
<dbReference type="InterPro" id="IPR009057">
    <property type="entry name" value="Homeodomain-like_sf"/>
</dbReference>
<dbReference type="GO" id="GO:0043565">
    <property type="term" value="F:sequence-specific DNA binding"/>
    <property type="evidence" value="ECO:0007669"/>
    <property type="project" value="InterPro"/>
</dbReference>
<feature type="compositionally biased region" description="Polar residues" evidence="4">
    <location>
        <begin position="213"/>
        <end position="224"/>
    </location>
</feature>
<dbReference type="GO" id="GO:0003700">
    <property type="term" value="F:DNA-binding transcription factor activity"/>
    <property type="evidence" value="ECO:0007669"/>
    <property type="project" value="InterPro"/>
</dbReference>
<gene>
    <name evidence="6" type="ORF">EV383_1930</name>
</gene>
<dbReference type="Gene3D" id="1.10.10.60">
    <property type="entry name" value="Homeodomain-like"/>
    <property type="match status" value="1"/>
</dbReference>
<feature type="region of interest" description="Disordered" evidence="4">
    <location>
        <begin position="197"/>
        <end position="247"/>
    </location>
</feature>
<keyword evidence="1" id="KW-0805">Transcription regulation</keyword>
<evidence type="ECO:0000256" key="2">
    <source>
        <dbReference type="ARBA" id="ARBA00023125"/>
    </source>
</evidence>
<proteinExistence type="predicted"/>
<evidence type="ECO:0000313" key="7">
    <source>
        <dbReference type="Proteomes" id="UP000291591"/>
    </source>
</evidence>
<dbReference type="InterPro" id="IPR018060">
    <property type="entry name" value="HTH_AraC"/>
</dbReference>
<dbReference type="EMBL" id="SHKL01000001">
    <property type="protein sequence ID" value="RZT85066.1"/>
    <property type="molecule type" value="Genomic_DNA"/>
</dbReference>
<dbReference type="SMART" id="SM00342">
    <property type="entry name" value="HTH_ARAC"/>
    <property type="match status" value="1"/>
</dbReference>
<dbReference type="AlphaFoldDB" id="A0A4Q7UTN6"/>
<evidence type="ECO:0000259" key="5">
    <source>
        <dbReference type="PROSITE" id="PS01124"/>
    </source>
</evidence>
<evidence type="ECO:0000256" key="4">
    <source>
        <dbReference type="SAM" id="MobiDB-lite"/>
    </source>
</evidence>
<feature type="domain" description="HTH araC/xylS-type" evidence="5">
    <location>
        <begin position="103"/>
        <end position="200"/>
    </location>
</feature>